<dbReference type="GO" id="GO:0004497">
    <property type="term" value="F:monooxygenase activity"/>
    <property type="evidence" value="ECO:0007669"/>
    <property type="project" value="UniProtKB-KW"/>
</dbReference>
<comment type="cofactor">
    <cofactor evidence="1">
        <name>FAD</name>
        <dbReference type="ChEBI" id="CHEBI:57692"/>
    </cofactor>
</comment>
<dbReference type="STRING" id="1314782.A0A165SJ88"/>
<dbReference type="InterPro" id="IPR018168">
    <property type="entry name" value="Ubi_Hdrlase_CS"/>
</dbReference>
<evidence type="ECO:0000256" key="6">
    <source>
        <dbReference type="ARBA" id="ARBA00023033"/>
    </source>
</evidence>
<dbReference type="GO" id="GO:0016705">
    <property type="term" value="F:oxidoreductase activity, acting on paired donors, with incorporation or reduction of molecular oxygen"/>
    <property type="evidence" value="ECO:0007669"/>
    <property type="project" value="InterPro"/>
</dbReference>
<keyword evidence="4" id="KW-0274">FAD</keyword>
<keyword evidence="8" id="KW-0830">Ubiquinone</keyword>
<dbReference type="InterPro" id="IPR051205">
    <property type="entry name" value="UbiH/COQ6_monooxygenase"/>
</dbReference>
<name>A0A165SJ88_9AGAM</name>
<dbReference type="FunCoup" id="A0A165SJ88">
    <property type="interactions" value="290"/>
</dbReference>
<dbReference type="AlphaFoldDB" id="A0A165SJ88"/>
<reference evidence="8 9" key="1">
    <citation type="journal article" date="2016" name="Mol. Biol. Evol.">
        <title>Comparative Genomics of Early-Diverging Mushroom-Forming Fungi Provides Insights into the Origins of Lignocellulose Decay Capabilities.</title>
        <authorList>
            <person name="Nagy L.G."/>
            <person name="Riley R."/>
            <person name="Tritt A."/>
            <person name="Adam C."/>
            <person name="Daum C."/>
            <person name="Floudas D."/>
            <person name="Sun H."/>
            <person name="Yadav J.S."/>
            <person name="Pangilinan J."/>
            <person name="Larsson K.H."/>
            <person name="Matsuura K."/>
            <person name="Barry K."/>
            <person name="Labutti K."/>
            <person name="Kuo R."/>
            <person name="Ohm R.A."/>
            <person name="Bhattacharya S.S."/>
            <person name="Shirouzu T."/>
            <person name="Yoshinaga Y."/>
            <person name="Martin F.M."/>
            <person name="Grigoriev I.V."/>
            <person name="Hibbett D.S."/>
        </authorList>
    </citation>
    <scope>NUCLEOTIDE SEQUENCE [LARGE SCALE GENOMIC DNA]</scope>
    <source>
        <strain evidence="8 9">HHB14362 ss-1</strain>
    </source>
</reference>
<organism evidence="8 9">
    <name type="scientific">Neolentinus lepideus HHB14362 ss-1</name>
    <dbReference type="NCBI Taxonomy" id="1314782"/>
    <lineage>
        <taxon>Eukaryota</taxon>
        <taxon>Fungi</taxon>
        <taxon>Dikarya</taxon>
        <taxon>Basidiomycota</taxon>
        <taxon>Agaricomycotina</taxon>
        <taxon>Agaricomycetes</taxon>
        <taxon>Gloeophyllales</taxon>
        <taxon>Gloeophyllaceae</taxon>
        <taxon>Neolentinus</taxon>
    </lineage>
</organism>
<dbReference type="SUPFAM" id="SSF51905">
    <property type="entry name" value="FAD/NAD(P)-binding domain"/>
    <property type="match status" value="1"/>
</dbReference>
<keyword evidence="3" id="KW-0285">Flavoprotein</keyword>
<dbReference type="Gene3D" id="3.50.50.60">
    <property type="entry name" value="FAD/NAD(P)-binding domain"/>
    <property type="match status" value="2"/>
</dbReference>
<dbReference type="GO" id="GO:0006744">
    <property type="term" value="P:ubiquinone biosynthetic process"/>
    <property type="evidence" value="ECO:0007669"/>
    <property type="project" value="InterPro"/>
</dbReference>
<evidence type="ECO:0000256" key="3">
    <source>
        <dbReference type="ARBA" id="ARBA00022630"/>
    </source>
</evidence>
<dbReference type="PROSITE" id="PS51257">
    <property type="entry name" value="PROKAR_LIPOPROTEIN"/>
    <property type="match status" value="1"/>
</dbReference>
<evidence type="ECO:0000256" key="5">
    <source>
        <dbReference type="ARBA" id="ARBA00023002"/>
    </source>
</evidence>
<evidence type="ECO:0000313" key="8">
    <source>
        <dbReference type="EMBL" id="KZT25240.1"/>
    </source>
</evidence>
<keyword evidence="6" id="KW-0503">Monooxygenase</keyword>
<dbReference type="PANTHER" id="PTHR43876:SF7">
    <property type="entry name" value="UBIQUINONE BIOSYNTHESIS MONOOXYGENASE COQ6, MITOCHONDRIAL"/>
    <property type="match status" value="1"/>
</dbReference>
<feature type="domain" description="FAD-binding" evidence="7">
    <location>
        <begin position="355"/>
        <end position="414"/>
    </location>
</feature>
<proteinExistence type="inferred from homology"/>
<dbReference type="PANTHER" id="PTHR43876">
    <property type="entry name" value="UBIQUINONE BIOSYNTHESIS MONOOXYGENASE COQ6, MITOCHONDRIAL"/>
    <property type="match status" value="1"/>
</dbReference>
<evidence type="ECO:0000256" key="2">
    <source>
        <dbReference type="ARBA" id="ARBA00005349"/>
    </source>
</evidence>
<comment type="similarity">
    <text evidence="2">Belongs to the UbiH/COQ6 family.</text>
</comment>
<dbReference type="GO" id="GO:0071949">
    <property type="term" value="F:FAD binding"/>
    <property type="evidence" value="ECO:0007669"/>
    <property type="project" value="InterPro"/>
</dbReference>
<feature type="domain" description="FAD-binding" evidence="7">
    <location>
        <begin position="79"/>
        <end position="218"/>
    </location>
</feature>
<dbReference type="Proteomes" id="UP000076761">
    <property type="component" value="Unassembled WGS sequence"/>
</dbReference>
<dbReference type="InterPro" id="IPR010971">
    <property type="entry name" value="UbiH/COQ6"/>
</dbReference>
<evidence type="ECO:0000256" key="1">
    <source>
        <dbReference type="ARBA" id="ARBA00001974"/>
    </source>
</evidence>
<protein>
    <submittedName>
        <fullName evidence="8">Ubiquinone biosynthesis hydrox</fullName>
    </submittedName>
</protein>
<accession>A0A165SJ88</accession>
<dbReference type="EMBL" id="KV425573">
    <property type="protein sequence ID" value="KZT25240.1"/>
    <property type="molecule type" value="Genomic_DNA"/>
</dbReference>
<evidence type="ECO:0000256" key="4">
    <source>
        <dbReference type="ARBA" id="ARBA00022827"/>
    </source>
</evidence>
<dbReference type="InterPro" id="IPR002938">
    <property type="entry name" value="FAD-bd"/>
</dbReference>
<dbReference type="InterPro" id="IPR036188">
    <property type="entry name" value="FAD/NAD-bd_sf"/>
</dbReference>
<keyword evidence="9" id="KW-1185">Reference proteome</keyword>
<dbReference type="NCBIfam" id="TIGR01988">
    <property type="entry name" value="Ubi-OHases"/>
    <property type="match status" value="1"/>
</dbReference>
<keyword evidence="5" id="KW-0560">Oxidoreductase</keyword>
<evidence type="ECO:0000259" key="7">
    <source>
        <dbReference type="Pfam" id="PF01494"/>
    </source>
</evidence>
<dbReference type="OrthoDB" id="683240at2759"/>
<gene>
    <name evidence="8" type="ORF">NEOLEDRAFT_1169672</name>
</gene>
<evidence type="ECO:0000313" key="9">
    <source>
        <dbReference type="Proteomes" id="UP000076761"/>
    </source>
</evidence>
<sequence length="550" mass="58632">MIIELKLCSLNASRVVCTTSLHHATSPSMLSCSNPHVRSTISVVLIEAGDLAKIREWAPQEGLFSNRVSSITNASQTFLEGIGAWQHVDESRTMPMEEMQVWDGLSDARITYTASELGFLHHNRPQMARLTENLNLQRALLRYLSSLPEVRLFDNTKVSNIAREGGGSPLVNLSTGRVLRARLLVGADGHNSPVRSYAHIDSYGWSYPTHAVVATLTHAPRPLLQNRTAYQRFLPTGPIAFLPLSPTTSSLVWSTRPALARVLSRDVEGAVLARMVNAAFRLPETSLRYLHQVLTDAAENASAATPAQIEEEIAFRERAHAIPPTSPLSSLAGPTSAGLPPEDAELYPPLVTGVQSGTAASFPLRYSHADAYVGARTVLVGDAAHTVHPLAGQGLNMGLMDVAALAGCVADAVRAGGDIGAYTALAPYARARYLENHKLLSAVDKLHKLYASTAAPLVWARSVGLEVVNELDAVKAALMMSAGADSVSVDRERDRVWGSADPLVWGAVAKGVEGLAGAVGAAAMLGQVVKGAVGNGIQGLLRDAAEQRRV</sequence>
<dbReference type="Pfam" id="PF01494">
    <property type="entry name" value="FAD_binding_3"/>
    <property type="match status" value="2"/>
</dbReference>
<dbReference type="InParanoid" id="A0A165SJ88"/>
<dbReference type="PROSITE" id="PS01304">
    <property type="entry name" value="UBIH"/>
    <property type="match status" value="1"/>
</dbReference>
<dbReference type="GO" id="GO:0005739">
    <property type="term" value="C:mitochondrion"/>
    <property type="evidence" value="ECO:0007669"/>
    <property type="project" value="TreeGrafter"/>
</dbReference>
<dbReference type="FunFam" id="3.50.50.60:FF:000021">
    <property type="entry name" value="Ubiquinone biosynthesis monooxygenase COQ6"/>
    <property type="match status" value="1"/>
</dbReference>